<comment type="caution">
    <text evidence="16">The sequence shown here is derived from an EMBL/GenBank/DDBJ whole genome shotgun (WGS) entry which is preliminary data.</text>
</comment>
<dbReference type="AlphaFoldDB" id="A0AAE8SZ56"/>
<dbReference type="GO" id="GO:0000463">
    <property type="term" value="P:maturation of LSU-rRNA from tricistronic rRNA transcript (SSU-rRNA, 5.8S rRNA, LSU-rRNA)"/>
    <property type="evidence" value="ECO:0007669"/>
    <property type="project" value="TreeGrafter"/>
</dbReference>
<evidence type="ECO:0000256" key="12">
    <source>
        <dbReference type="ARBA" id="ARBA00077531"/>
    </source>
</evidence>
<reference evidence="16" key="1">
    <citation type="submission" date="2018-03" db="EMBL/GenBank/DDBJ databases">
        <authorList>
            <person name="Guldener U."/>
        </authorList>
    </citation>
    <scope>NUCLEOTIDE SEQUENCE</scope>
</reference>
<feature type="compositionally biased region" description="Polar residues" evidence="14">
    <location>
        <begin position="248"/>
        <end position="265"/>
    </location>
</feature>
<dbReference type="InterPro" id="IPR051639">
    <property type="entry name" value="BCD1"/>
</dbReference>
<feature type="compositionally biased region" description="Acidic residues" evidence="14">
    <location>
        <begin position="416"/>
        <end position="434"/>
    </location>
</feature>
<gene>
    <name evidence="16" type="ORF">DNG_08404</name>
</gene>
<evidence type="ECO:0000259" key="15">
    <source>
        <dbReference type="PROSITE" id="PS51083"/>
    </source>
</evidence>
<evidence type="ECO:0000313" key="16">
    <source>
        <dbReference type="EMBL" id="SPO05717.1"/>
    </source>
</evidence>
<dbReference type="GO" id="GO:0070761">
    <property type="term" value="C:pre-snoRNP complex"/>
    <property type="evidence" value="ECO:0007669"/>
    <property type="project" value="TreeGrafter"/>
</dbReference>
<name>A0AAE8SZ56_9PEZI</name>
<evidence type="ECO:0000256" key="10">
    <source>
        <dbReference type="ARBA" id="ARBA00061949"/>
    </source>
</evidence>
<dbReference type="Proteomes" id="UP001187682">
    <property type="component" value="Unassembled WGS sequence"/>
</dbReference>
<feature type="region of interest" description="Disordered" evidence="14">
    <location>
        <begin position="341"/>
        <end position="434"/>
    </location>
</feature>
<comment type="subunit">
    <text evidence="10">Interacts with FBL, SNU13, NOP58, NUFIP1, RUVBL1, RUVBL2 and TAF9. Interacts (via HIT-type zinc finger) with the RUVBL1/RUVBL2 complex in the presence of ADP.</text>
</comment>
<feature type="compositionally biased region" description="Acidic residues" evidence="14">
    <location>
        <begin position="381"/>
        <end position="408"/>
    </location>
</feature>
<evidence type="ECO:0000256" key="8">
    <source>
        <dbReference type="ARBA" id="ARBA00049598"/>
    </source>
</evidence>
<comment type="function">
    <text evidence="8">Required for box C/D snoRNAs accumulation involved in snoRNA processing, snoRNA transport to the nucleolus and ribosome biogenesis.</text>
</comment>
<dbReference type="PANTHER" id="PTHR13483">
    <property type="entry name" value="BOX C_D SNORNA PROTEIN 1-RELATED"/>
    <property type="match status" value="1"/>
</dbReference>
<dbReference type="GO" id="GO:0000492">
    <property type="term" value="P:box C/D snoRNP assembly"/>
    <property type="evidence" value="ECO:0007669"/>
    <property type="project" value="TreeGrafter"/>
</dbReference>
<keyword evidence="4" id="KW-0479">Metal-binding</keyword>
<keyword evidence="5 13" id="KW-0863">Zinc-finger</keyword>
<comment type="similarity">
    <text evidence="9">Belongs to the BCD1 family.</text>
</comment>
<feature type="compositionally biased region" description="Basic and acidic residues" evidence="14">
    <location>
        <begin position="353"/>
        <end position="374"/>
    </location>
</feature>
<evidence type="ECO:0000256" key="4">
    <source>
        <dbReference type="ARBA" id="ARBA00022723"/>
    </source>
</evidence>
<evidence type="ECO:0000256" key="14">
    <source>
        <dbReference type="SAM" id="MobiDB-lite"/>
    </source>
</evidence>
<protein>
    <recommendedName>
        <fullName evidence="11">Box C/D snoRNA protein 1</fullName>
    </recommendedName>
    <alternativeName>
        <fullName evidence="12">Zinc finger HIT domain-containing protein 6</fullName>
    </alternativeName>
</protein>
<dbReference type="Gene3D" id="3.30.60.190">
    <property type="match status" value="1"/>
</dbReference>
<keyword evidence="6" id="KW-0862">Zinc</keyword>
<dbReference type="EMBL" id="ONZQ02000013">
    <property type="protein sequence ID" value="SPO05717.1"/>
    <property type="molecule type" value="Genomic_DNA"/>
</dbReference>
<evidence type="ECO:0000256" key="5">
    <source>
        <dbReference type="ARBA" id="ARBA00022771"/>
    </source>
</evidence>
<organism evidence="16 17">
    <name type="scientific">Cephalotrichum gorgonifer</name>
    <dbReference type="NCBI Taxonomy" id="2041049"/>
    <lineage>
        <taxon>Eukaryota</taxon>
        <taxon>Fungi</taxon>
        <taxon>Dikarya</taxon>
        <taxon>Ascomycota</taxon>
        <taxon>Pezizomycotina</taxon>
        <taxon>Sordariomycetes</taxon>
        <taxon>Hypocreomycetidae</taxon>
        <taxon>Microascales</taxon>
        <taxon>Microascaceae</taxon>
        <taxon>Cephalotrichum</taxon>
    </lineage>
</organism>
<dbReference type="GO" id="GO:0005634">
    <property type="term" value="C:nucleus"/>
    <property type="evidence" value="ECO:0007669"/>
    <property type="project" value="TreeGrafter"/>
</dbReference>
<keyword evidence="2" id="KW-0690">Ribosome biogenesis</keyword>
<evidence type="ECO:0000256" key="13">
    <source>
        <dbReference type="PROSITE-ProRule" id="PRU00453"/>
    </source>
</evidence>
<dbReference type="SUPFAM" id="SSF144232">
    <property type="entry name" value="HIT/MYND zinc finger-like"/>
    <property type="match status" value="1"/>
</dbReference>
<keyword evidence="17" id="KW-1185">Reference proteome</keyword>
<evidence type="ECO:0000256" key="2">
    <source>
        <dbReference type="ARBA" id="ARBA00022517"/>
    </source>
</evidence>
<dbReference type="InterPro" id="IPR057721">
    <property type="entry name" value="BCD1_alpha/beta"/>
</dbReference>
<evidence type="ECO:0000313" key="17">
    <source>
        <dbReference type="Proteomes" id="UP001187682"/>
    </source>
</evidence>
<evidence type="ECO:0000256" key="1">
    <source>
        <dbReference type="ARBA" id="ARBA00022499"/>
    </source>
</evidence>
<keyword evidence="7" id="KW-0832">Ubl conjugation</keyword>
<dbReference type="GO" id="GO:0008270">
    <property type="term" value="F:zinc ion binding"/>
    <property type="evidence" value="ECO:0007669"/>
    <property type="project" value="UniProtKB-UniRule"/>
</dbReference>
<feature type="region of interest" description="Disordered" evidence="14">
    <location>
        <begin position="248"/>
        <end position="278"/>
    </location>
</feature>
<evidence type="ECO:0000256" key="11">
    <source>
        <dbReference type="ARBA" id="ARBA00068630"/>
    </source>
</evidence>
<dbReference type="Pfam" id="PF04438">
    <property type="entry name" value="zf-HIT"/>
    <property type="match status" value="1"/>
</dbReference>
<dbReference type="GO" id="GO:0048254">
    <property type="term" value="P:snoRNA localization"/>
    <property type="evidence" value="ECO:0007669"/>
    <property type="project" value="TreeGrafter"/>
</dbReference>
<dbReference type="PANTHER" id="PTHR13483:SF11">
    <property type="entry name" value="ZINC FINGER HIT DOMAIN-CONTAINING PROTEIN 3"/>
    <property type="match status" value="1"/>
</dbReference>
<dbReference type="Pfam" id="PF25790">
    <property type="entry name" value="BCD1"/>
    <property type="match status" value="1"/>
</dbReference>
<feature type="domain" description="HIT-type" evidence="15">
    <location>
        <begin position="10"/>
        <end position="44"/>
    </location>
</feature>
<evidence type="ECO:0000256" key="9">
    <source>
        <dbReference type="ARBA" id="ARBA00049654"/>
    </source>
</evidence>
<evidence type="ECO:0000256" key="7">
    <source>
        <dbReference type="ARBA" id="ARBA00022843"/>
    </source>
</evidence>
<accession>A0AAE8SZ56</accession>
<sequence length="434" mass="48543">MGDSLLTNLCSICHVSAPKYTCPRCKLRTCSLPCIKRHKARSDCSGIRDATAYVPRHKLATPAGVDHDYNFISAIERERERSEKELVGERGIIDKNELKREMIDGVEVRVNPRDGKRRKVVVTRELKSQDDLEWSGIRSRLEKFGVVLVRAPMGMTRRRENQTRFFKRSRRIEWFVEWFLVAGEEGNTTSTRVTTKVVDDLPIYEAFLRNQQTKAFVAAEAATKDASHPTSSTSTAITFQDQHTSAWVPGTSTCSQHPRTRQWTELSREPRQAGSTEEDLRALKDKVDFYLSRPQTTSSASTTLIPVDPALKLHDALIGTAVLEYPTIHVVERSVGTPAGFVVGSRPKRGTKRKAEDGSRDAKRRLIEEIEDGKVIGGGEKDEEESESESDSESESESDSEAETEDSLAEVLNEVEVSDLESEDSDGAEPGEEV</sequence>
<dbReference type="InterPro" id="IPR007529">
    <property type="entry name" value="Znf_HIT"/>
</dbReference>
<evidence type="ECO:0000256" key="6">
    <source>
        <dbReference type="ARBA" id="ARBA00022833"/>
    </source>
</evidence>
<evidence type="ECO:0000256" key="3">
    <source>
        <dbReference type="ARBA" id="ARBA00022553"/>
    </source>
</evidence>
<keyword evidence="1" id="KW-1017">Isopeptide bond</keyword>
<dbReference type="CDD" id="cd23023">
    <property type="entry name" value="zf-HIT_BCD1"/>
    <property type="match status" value="1"/>
</dbReference>
<dbReference type="PROSITE" id="PS51083">
    <property type="entry name" value="ZF_HIT"/>
    <property type="match status" value="1"/>
</dbReference>
<dbReference type="FunFam" id="3.30.60.190:FF:000001">
    <property type="entry name" value="box C/D snoRNA protein 1"/>
    <property type="match status" value="1"/>
</dbReference>
<keyword evidence="3" id="KW-0597">Phosphoprotein</keyword>
<proteinExistence type="inferred from homology"/>